<dbReference type="EnsemblMetazoa" id="SMAR010263-RA">
    <property type="protein sequence ID" value="SMAR010263-PA"/>
    <property type="gene ID" value="SMAR010263"/>
</dbReference>
<dbReference type="PANTHER" id="PTHR16193">
    <property type="entry name" value="TETRATRICOPEPTIDE REPEAT PROTEIN 27"/>
    <property type="match status" value="1"/>
</dbReference>
<sequence length="813" mass="93574">MDSDPLHIEIKLLLGKSENKSHENGDDLETLTSAFIEGNYEDCITSELLSGLWKNELFAKSDTLEEHVCNCVDSFVRNGEDKTSRELIVLIYGASALQLFVQANWTGPTLSTTLDDNLKSFITEVIEKTDFIPQNNFKKAFYDQAVKFLSVDGALYPKINLPEYLWLARVLLCSNLNSIVTSQTFFWWALRCTQMHQMMLDEKSPTLRSEAIFCIDKGMLNESVVANDKYRRLQIEFNLECSSVFLCYFDSKKSEEHLNRALQIAGLDVCLTGALGKRTYFQETAKAQLKLNIKRTFPEENIYAYSMELPKDILINDGTRREKISFSNEDDNIQKTNPVHRLLNEELMAYLNVAMSHPKIWSVQTKALFLRSQLEAKHNKSAERSMMQIQELVNAFHKPDPSLGDRLHLFYSVSLSPIWKLENKLADLLLKLGAVSSALEIYLRLEVWDKMISCYQLLERKSQAEEILRNQLLANETPNLWCTLGDVIDDLECYERAWILSNGRSARAQRCFGQNYFSKKEYEQCIPYLKKSLELNHLQLGVSSNLGYAAMQIEDWETAASAYRRCLNLEPDLIKQYLLQNFQAWNNIANVYLKLNQKPRAWKSLQEALRCDFDNWRIWENYMVVSVDCRAFDEGIAAYHRLLELKEKHVDIEILALLANAVVEDLSGNDESLSSKLKPKLLQLFGRLTSQVTSNSRVWDLYANVVSANCEMDETILEKVIQFRQRAQRIASQQKSWERSEGSCEEVIDVTLRLADDHLSYWAIASEEKKRQTMISAKLMLRGISSKLKNCQATNLTLDAAPYLIPLIEKVDF</sequence>
<keyword evidence="2 4" id="KW-0802">TPR repeat</keyword>
<dbReference type="SUPFAM" id="SSF48452">
    <property type="entry name" value="TPR-like"/>
    <property type="match status" value="1"/>
</dbReference>
<dbReference type="InterPro" id="IPR019734">
    <property type="entry name" value="TPR_rpt"/>
</dbReference>
<dbReference type="InterPro" id="IPR044244">
    <property type="entry name" value="TTC27/Emw1"/>
</dbReference>
<feature type="repeat" description="TPR" evidence="4">
    <location>
        <begin position="582"/>
        <end position="615"/>
    </location>
</feature>
<evidence type="ECO:0000256" key="3">
    <source>
        <dbReference type="ARBA" id="ARBA00024020"/>
    </source>
</evidence>
<dbReference type="PhylomeDB" id="T1J972"/>
<evidence type="ECO:0000256" key="1">
    <source>
        <dbReference type="ARBA" id="ARBA00022737"/>
    </source>
</evidence>
<dbReference type="HOGENOM" id="CLU_004905_2_0_1"/>
<keyword evidence="6" id="KW-1185">Reference proteome</keyword>
<reference evidence="6" key="1">
    <citation type="submission" date="2011-05" db="EMBL/GenBank/DDBJ databases">
        <authorList>
            <person name="Richards S.R."/>
            <person name="Qu J."/>
            <person name="Jiang H."/>
            <person name="Jhangiani S.N."/>
            <person name="Agravi P."/>
            <person name="Goodspeed R."/>
            <person name="Gross S."/>
            <person name="Mandapat C."/>
            <person name="Jackson L."/>
            <person name="Mathew T."/>
            <person name="Pu L."/>
            <person name="Thornton R."/>
            <person name="Saada N."/>
            <person name="Wilczek-Boney K.B."/>
            <person name="Lee S."/>
            <person name="Kovar C."/>
            <person name="Wu Y."/>
            <person name="Scherer S.E."/>
            <person name="Worley K.C."/>
            <person name="Muzny D.M."/>
            <person name="Gibbs R."/>
        </authorList>
    </citation>
    <scope>NUCLEOTIDE SEQUENCE</scope>
    <source>
        <strain evidence="6">Brora</strain>
    </source>
</reference>
<dbReference type="Gene3D" id="1.25.40.10">
    <property type="entry name" value="Tetratricopeptide repeat domain"/>
    <property type="match status" value="2"/>
</dbReference>
<evidence type="ECO:0000313" key="6">
    <source>
        <dbReference type="Proteomes" id="UP000014500"/>
    </source>
</evidence>
<dbReference type="PANTHER" id="PTHR16193:SF0">
    <property type="entry name" value="TETRATRICOPEPTIDE REPEAT PROTEIN 27"/>
    <property type="match status" value="1"/>
</dbReference>
<dbReference type="SMART" id="SM00028">
    <property type="entry name" value="TPR"/>
    <property type="match status" value="4"/>
</dbReference>
<dbReference type="STRING" id="126957.T1J972"/>
<reference evidence="5" key="2">
    <citation type="submission" date="2015-02" db="UniProtKB">
        <authorList>
            <consortium name="EnsemblMetazoa"/>
        </authorList>
    </citation>
    <scope>IDENTIFICATION</scope>
</reference>
<organism evidence="5 6">
    <name type="scientific">Strigamia maritima</name>
    <name type="common">European centipede</name>
    <name type="synonym">Geophilus maritimus</name>
    <dbReference type="NCBI Taxonomy" id="126957"/>
    <lineage>
        <taxon>Eukaryota</taxon>
        <taxon>Metazoa</taxon>
        <taxon>Ecdysozoa</taxon>
        <taxon>Arthropoda</taxon>
        <taxon>Myriapoda</taxon>
        <taxon>Chilopoda</taxon>
        <taxon>Pleurostigmophora</taxon>
        <taxon>Geophilomorpha</taxon>
        <taxon>Linotaeniidae</taxon>
        <taxon>Strigamia</taxon>
    </lineage>
</organism>
<accession>T1J972</accession>
<keyword evidence="1" id="KW-0677">Repeat</keyword>
<dbReference type="Pfam" id="PF13181">
    <property type="entry name" value="TPR_8"/>
    <property type="match status" value="1"/>
</dbReference>
<proteinExistence type="inferred from homology"/>
<dbReference type="PROSITE" id="PS50005">
    <property type="entry name" value="TPR"/>
    <property type="match status" value="2"/>
</dbReference>
<evidence type="ECO:0000256" key="4">
    <source>
        <dbReference type="PROSITE-ProRule" id="PRU00339"/>
    </source>
</evidence>
<dbReference type="EMBL" id="JH431970">
    <property type="status" value="NOT_ANNOTATED_CDS"/>
    <property type="molecule type" value="Genomic_DNA"/>
</dbReference>
<evidence type="ECO:0000313" key="5">
    <source>
        <dbReference type="EnsemblMetazoa" id="SMAR010263-PA"/>
    </source>
</evidence>
<comment type="similarity">
    <text evidence="3">Belongs to the TTC27 family.</text>
</comment>
<dbReference type="eggNOG" id="KOG1128">
    <property type="taxonomic scope" value="Eukaryota"/>
</dbReference>
<feature type="repeat" description="TPR" evidence="4">
    <location>
        <begin position="540"/>
        <end position="573"/>
    </location>
</feature>
<dbReference type="OMA" id="NNRYARA"/>
<dbReference type="Proteomes" id="UP000014500">
    <property type="component" value="Unassembled WGS sequence"/>
</dbReference>
<dbReference type="AlphaFoldDB" id="T1J972"/>
<name>T1J972_STRMM</name>
<evidence type="ECO:0000256" key="2">
    <source>
        <dbReference type="ARBA" id="ARBA00022803"/>
    </source>
</evidence>
<dbReference type="InterPro" id="IPR011990">
    <property type="entry name" value="TPR-like_helical_dom_sf"/>
</dbReference>
<protein>
    <submittedName>
        <fullName evidence="5">Uncharacterized protein</fullName>
    </submittedName>
</protein>